<sequence>MKYVRRPEGERYNHRYFKPTVEHGGGSVLVYGAFSRNGMGPLVKIDGTMDAQLYKDILVNVVVPWANGNMPQGWILQQDNDPKHTSRFVKHALQHLPVTVLEWPSHSPDLNPVEYIWQELKKRCARIRCTNRDEKFAQLKKEWESIPTSVFEKLIDSMPSRCAAAIKSCGFPTKY</sequence>
<dbReference type="InterPro" id="IPR036397">
    <property type="entry name" value="RNaseH_sf"/>
</dbReference>
<evidence type="ECO:0000313" key="3">
    <source>
        <dbReference type="Proteomes" id="UP000054047"/>
    </source>
</evidence>
<dbReference type="PANTHER" id="PTHR23022">
    <property type="entry name" value="TRANSPOSABLE ELEMENT-RELATED"/>
    <property type="match status" value="1"/>
</dbReference>
<keyword evidence="3" id="KW-1185">Reference proteome</keyword>
<accession>A0A0C2E252</accession>
<dbReference type="PANTHER" id="PTHR23022:SF134">
    <property type="entry name" value="TRANSPOSABLE ELEMENT TC1 TRANSPOSASE"/>
    <property type="match status" value="1"/>
</dbReference>
<reference evidence="2 3" key="1">
    <citation type="submission" date="2013-12" db="EMBL/GenBank/DDBJ databases">
        <title>Draft genome of the parsitic nematode Ancylostoma duodenale.</title>
        <authorList>
            <person name="Mitreva M."/>
        </authorList>
    </citation>
    <scope>NUCLEOTIDE SEQUENCE [LARGE SCALE GENOMIC DNA]</scope>
    <source>
        <strain evidence="2 3">Zhejiang</strain>
    </source>
</reference>
<name>A0A0C2E252_9BILA</name>
<evidence type="ECO:0000313" key="2">
    <source>
        <dbReference type="EMBL" id="KIH69502.1"/>
    </source>
</evidence>
<dbReference type="EMBL" id="KN726146">
    <property type="protein sequence ID" value="KIH69502.1"/>
    <property type="molecule type" value="Genomic_DNA"/>
</dbReference>
<organism evidence="2 3">
    <name type="scientific">Ancylostoma duodenale</name>
    <dbReference type="NCBI Taxonomy" id="51022"/>
    <lineage>
        <taxon>Eukaryota</taxon>
        <taxon>Metazoa</taxon>
        <taxon>Ecdysozoa</taxon>
        <taxon>Nematoda</taxon>
        <taxon>Chromadorea</taxon>
        <taxon>Rhabditida</taxon>
        <taxon>Rhabditina</taxon>
        <taxon>Rhabditomorpha</taxon>
        <taxon>Strongyloidea</taxon>
        <taxon>Ancylostomatidae</taxon>
        <taxon>Ancylostomatinae</taxon>
        <taxon>Ancylostoma</taxon>
    </lineage>
</organism>
<dbReference type="InterPro" id="IPR038717">
    <property type="entry name" value="Tc1-like_DDE_dom"/>
</dbReference>
<dbReference type="OrthoDB" id="5824123at2759"/>
<dbReference type="Gene3D" id="3.30.420.10">
    <property type="entry name" value="Ribonuclease H-like superfamily/Ribonuclease H"/>
    <property type="match status" value="1"/>
</dbReference>
<dbReference type="InterPro" id="IPR052338">
    <property type="entry name" value="Transposase_5"/>
</dbReference>
<dbReference type="Proteomes" id="UP000054047">
    <property type="component" value="Unassembled WGS sequence"/>
</dbReference>
<proteinExistence type="predicted"/>
<feature type="domain" description="Tc1-like transposase DDE" evidence="1">
    <location>
        <begin position="5"/>
        <end position="129"/>
    </location>
</feature>
<dbReference type="Pfam" id="PF13358">
    <property type="entry name" value="DDE_3"/>
    <property type="match status" value="1"/>
</dbReference>
<evidence type="ECO:0000259" key="1">
    <source>
        <dbReference type="Pfam" id="PF13358"/>
    </source>
</evidence>
<dbReference type="AlphaFoldDB" id="A0A0C2E252"/>
<dbReference type="GO" id="GO:0003676">
    <property type="term" value="F:nucleic acid binding"/>
    <property type="evidence" value="ECO:0007669"/>
    <property type="project" value="InterPro"/>
</dbReference>
<gene>
    <name evidence="2" type="ORF">ANCDUO_00164</name>
</gene>
<protein>
    <recommendedName>
        <fullName evidence="1">Tc1-like transposase DDE domain-containing protein</fullName>
    </recommendedName>
</protein>